<dbReference type="AlphaFoldDB" id="A0A2S2NTU4"/>
<sequence length="113" mass="12985">MQAISSTSNKIDDNINEHQSRYETEENTVSSAYQSPISDFNDKNEGSPQKSYILKHTPDDLFKVTDDENEDTHSSLFCVMKENQIQFVPIENIENNKEHNAREVREIGSCMTI</sequence>
<evidence type="ECO:0000256" key="1">
    <source>
        <dbReference type="SAM" id="MobiDB-lite"/>
    </source>
</evidence>
<protein>
    <submittedName>
        <fullName evidence="2">Uncharacterized protein</fullName>
    </submittedName>
</protein>
<feature type="compositionally biased region" description="Basic and acidic residues" evidence="1">
    <location>
        <begin position="10"/>
        <end position="24"/>
    </location>
</feature>
<proteinExistence type="predicted"/>
<accession>A0A2S2NTU4</accession>
<evidence type="ECO:0000313" key="2">
    <source>
        <dbReference type="EMBL" id="MBY20633.1"/>
    </source>
</evidence>
<gene>
    <name evidence="2" type="ORF">g.176779</name>
</gene>
<feature type="region of interest" description="Disordered" evidence="1">
    <location>
        <begin position="1"/>
        <end position="53"/>
    </location>
</feature>
<organism evidence="2">
    <name type="scientific">Schizaphis graminum</name>
    <name type="common">Green bug aphid</name>
    <dbReference type="NCBI Taxonomy" id="13262"/>
    <lineage>
        <taxon>Eukaryota</taxon>
        <taxon>Metazoa</taxon>
        <taxon>Ecdysozoa</taxon>
        <taxon>Arthropoda</taxon>
        <taxon>Hexapoda</taxon>
        <taxon>Insecta</taxon>
        <taxon>Pterygota</taxon>
        <taxon>Neoptera</taxon>
        <taxon>Paraneoptera</taxon>
        <taxon>Hemiptera</taxon>
        <taxon>Sternorrhyncha</taxon>
        <taxon>Aphidomorpha</taxon>
        <taxon>Aphidoidea</taxon>
        <taxon>Aphididae</taxon>
        <taxon>Aphidini</taxon>
        <taxon>Schizaphis</taxon>
    </lineage>
</organism>
<dbReference type="EMBL" id="GGMR01008014">
    <property type="protein sequence ID" value="MBY20633.1"/>
    <property type="molecule type" value="Transcribed_RNA"/>
</dbReference>
<name>A0A2S2NTU4_SCHGA</name>
<feature type="compositionally biased region" description="Polar residues" evidence="1">
    <location>
        <begin position="27"/>
        <end position="38"/>
    </location>
</feature>
<reference evidence="2" key="1">
    <citation type="submission" date="2018-04" db="EMBL/GenBank/DDBJ databases">
        <title>Transcriptome of Schizaphis graminum biotype I.</title>
        <authorList>
            <person name="Scully E.D."/>
            <person name="Geib S.M."/>
            <person name="Palmer N.A."/>
            <person name="Koch K."/>
            <person name="Bradshaw J."/>
            <person name="Heng-Moss T."/>
            <person name="Sarath G."/>
        </authorList>
    </citation>
    <scope>NUCLEOTIDE SEQUENCE</scope>
</reference>